<comment type="caution">
    <text evidence="1">The sequence shown here is derived from an EMBL/GenBank/DDBJ whole genome shotgun (WGS) entry which is preliminary data.</text>
</comment>
<organism evidence="1 2">
    <name type="scientific">Kordia aestuariivivens</name>
    <dbReference type="NCBI Taxonomy" id="2759037"/>
    <lineage>
        <taxon>Bacteria</taxon>
        <taxon>Pseudomonadati</taxon>
        <taxon>Bacteroidota</taxon>
        <taxon>Flavobacteriia</taxon>
        <taxon>Flavobacteriales</taxon>
        <taxon>Flavobacteriaceae</taxon>
        <taxon>Kordia</taxon>
    </lineage>
</organism>
<dbReference type="EMBL" id="JACGWS010000010">
    <property type="protein sequence ID" value="MBC8756196.1"/>
    <property type="molecule type" value="Genomic_DNA"/>
</dbReference>
<protein>
    <recommendedName>
        <fullName evidence="3">Bacteriocin</fullName>
    </recommendedName>
</protein>
<keyword evidence="2" id="KW-1185">Reference proteome</keyword>
<proteinExistence type="predicted"/>
<evidence type="ECO:0000313" key="2">
    <source>
        <dbReference type="Proteomes" id="UP000619238"/>
    </source>
</evidence>
<gene>
    <name evidence="1" type="ORF">H2O64_16080</name>
</gene>
<dbReference type="RefSeq" id="WP_187563239.1">
    <property type="nucleotide sequence ID" value="NZ_JACGWS010000010.1"/>
</dbReference>
<evidence type="ECO:0008006" key="3">
    <source>
        <dbReference type="Google" id="ProtNLM"/>
    </source>
</evidence>
<sequence length="77" mass="8133">MKKRNLNSLKLNKKTISSLKESGKITGGTGTCPAVTYFICPIVVSLLVCPDDSADGCTGTPDETMTCADWSCGCPMK</sequence>
<accession>A0ABR7QCB0</accession>
<reference evidence="1 2" key="1">
    <citation type="submission" date="2020-07" db="EMBL/GenBank/DDBJ databases">
        <title>Description of Kordia aestuariivivens sp. nov., isolated from a tidal flat.</title>
        <authorList>
            <person name="Park S."/>
            <person name="Yoon J.-H."/>
        </authorList>
    </citation>
    <scope>NUCLEOTIDE SEQUENCE [LARGE SCALE GENOMIC DNA]</scope>
    <source>
        <strain evidence="1 2">YSTF-M3</strain>
    </source>
</reference>
<dbReference type="Proteomes" id="UP000619238">
    <property type="component" value="Unassembled WGS sequence"/>
</dbReference>
<name>A0ABR7QCB0_9FLAO</name>
<evidence type="ECO:0000313" key="1">
    <source>
        <dbReference type="EMBL" id="MBC8756196.1"/>
    </source>
</evidence>